<evidence type="ECO:0000313" key="1">
    <source>
        <dbReference type="EMBL" id="VAX42368.1"/>
    </source>
</evidence>
<sequence>MQRFFSISLLVTSFIAALLIHSLFAAEALFAAEGSRPIALPKNPKAVVVSLDYDGGFASPPPGHPPVILVRANGTVETSELFGKKKPKRFKISAKEVESLLQTIINENKFFEKDVASIQKKLKGNRHIADARGTIIIVNTGGKKKIHFPALSILAQQFKENKELQQLVAIEKLLLRLKIIVQAGGKKKVIKWLKIANNALKKKYPEASMLKLKNLHAIRLNKKGKRSYIFHRQQKKTVTTVTVTTPSNKKKLPKTTVVYNIYRPQR</sequence>
<accession>A0A3B1E0J9</accession>
<reference evidence="1" key="1">
    <citation type="submission" date="2018-06" db="EMBL/GenBank/DDBJ databases">
        <authorList>
            <person name="Zhirakovskaya E."/>
        </authorList>
    </citation>
    <scope>NUCLEOTIDE SEQUENCE</scope>
</reference>
<organism evidence="1">
    <name type="scientific">hydrothermal vent metagenome</name>
    <dbReference type="NCBI Taxonomy" id="652676"/>
    <lineage>
        <taxon>unclassified sequences</taxon>
        <taxon>metagenomes</taxon>
        <taxon>ecological metagenomes</taxon>
    </lineage>
</organism>
<gene>
    <name evidence="1" type="ORF">MNBD_PLANCTO02-602</name>
</gene>
<proteinExistence type="predicted"/>
<dbReference type="AlphaFoldDB" id="A0A3B1E0J9"/>
<protein>
    <submittedName>
        <fullName evidence="1">Uncharacterized protein</fullName>
    </submittedName>
</protein>
<dbReference type="EMBL" id="UOGL01000650">
    <property type="protein sequence ID" value="VAX42368.1"/>
    <property type="molecule type" value="Genomic_DNA"/>
</dbReference>
<name>A0A3B1E0J9_9ZZZZ</name>